<comment type="caution">
    <text evidence="1">The sequence shown here is derived from an EMBL/GenBank/DDBJ whole genome shotgun (WGS) entry which is preliminary data.</text>
</comment>
<dbReference type="EMBL" id="LSYV01000066">
    <property type="protein sequence ID" value="KXZ44575.1"/>
    <property type="molecule type" value="Genomic_DNA"/>
</dbReference>
<evidence type="ECO:0000313" key="2">
    <source>
        <dbReference type="Proteomes" id="UP000075714"/>
    </source>
</evidence>
<dbReference type="OrthoDB" id="550705at2759"/>
<proteinExistence type="predicted"/>
<reference evidence="2" key="1">
    <citation type="journal article" date="2016" name="Nat. Commun.">
        <title>The Gonium pectorale genome demonstrates co-option of cell cycle regulation during the evolution of multicellularity.</title>
        <authorList>
            <person name="Hanschen E.R."/>
            <person name="Marriage T.N."/>
            <person name="Ferris P.J."/>
            <person name="Hamaji T."/>
            <person name="Toyoda A."/>
            <person name="Fujiyama A."/>
            <person name="Neme R."/>
            <person name="Noguchi H."/>
            <person name="Minakuchi Y."/>
            <person name="Suzuki M."/>
            <person name="Kawai-Toyooka H."/>
            <person name="Smith D.R."/>
            <person name="Sparks H."/>
            <person name="Anderson J."/>
            <person name="Bakaric R."/>
            <person name="Luria V."/>
            <person name="Karger A."/>
            <person name="Kirschner M.W."/>
            <person name="Durand P.M."/>
            <person name="Michod R.E."/>
            <person name="Nozaki H."/>
            <person name="Olson B.J."/>
        </authorList>
    </citation>
    <scope>NUCLEOTIDE SEQUENCE [LARGE SCALE GENOMIC DNA]</scope>
    <source>
        <strain evidence="2">NIES-2863</strain>
    </source>
</reference>
<accession>A0A150G4W5</accession>
<keyword evidence="2" id="KW-1185">Reference proteome</keyword>
<name>A0A150G4W5_GONPE</name>
<evidence type="ECO:0000313" key="1">
    <source>
        <dbReference type="EMBL" id="KXZ44575.1"/>
    </source>
</evidence>
<sequence length="198" mass="21626">MAPIISRIRRTKEQKQAARRELAELQANVLETGLLVRGISTCKQSCWQRADHNSSPSSVYKHTMEARRYLAAWARFATESIFGGEVPSAEQALLAYGTARTRLAERGRDFCSNVYIADVSPHTGAVLFDHEDYVHKLKNLVSQLRSQPDTPVDSADTLLLSKARILAAAAEDPGRAHVAGALASSVDAQNVPICEALV</sequence>
<protein>
    <submittedName>
        <fullName evidence="1">Uncharacterized protein</fullName>
    </submittedName>
</protein>
<gene>
    <name evidence="1" type="ORF">GPECTOR_65g193</name>
</gene>
<dbReference type="AlphaFoldDB" id="A0A150G4W5"/>
<organism evidence="1 2">
    <name type="scientific">Gonium pectorale</name>
    <name type="common">Green alga</name>
    <dbReference type="NCBI Taxonomy" id="33097"/>
    <lineage>
        <taxon>Eukaryota</taxon>
        <taxon>Viridiplantae</taxon>
        <taxon>Chlorophyta</taxon>
        <taxon>core chlorophytes</taxon>
        <taxon>Chlorophyceae</taxon>
        <taxon>CS clade</taxon>
        <taxon>Chlamydomonadales</taxon>
        <taxon>Volvocaceae</taxon>
        <taxon>Gonium</taxon>
    </lineage>
</organism>
<dbReference type="Proteomes" id="UP000075714">
    <property type="component" value="Unassembled WGS sequence"/>
</dbReference>